<keyword evidence="2" id="KW-1185">Reference proteome</keyword>
<accession>A0A812S1C9</accession>
<protein>
    <submittedName>
        <fullName evidence="1">Uncharacterized protein</fullName>
    </submittedName>
</protein>
<proteinExistence type="predicted"/>
<comment type="caution">
    <text evidence="1">The sequence shown here is derived from an EMBL/GenBank/DDBJ whole genome shotgun (WGS) entry which is preliminary data.</text>
</comment>
<sequence>MRLSSLRQAAKKPSSTTSCCSSCSLQVQLARLCPRLDMDARLRQALLEASCLPSTTEVQTIGREGGRKEGGTEATCAVAQARAQVSTNSYTGNAFHEGHTW</sequence>
<evidence type="ECO:0000313" key="2">
    <source>
        <dbReference type="Proteomes" id="UP000604046"/>
    </source>
</evidence>
<dbReference type="Proteomes" id="UP000604046">
    <property type="component" value="Unassembled WGS sequence"/>
</dbReference>
<reference evidence="1" key="1">
    <citation type="submission" date="2021-02" db="EMBL/GenBank/DDBJ databases">
        <authorList>
            <person name="Dougan E. K."/>
            <person name="Rhodes N."/>
            <person name="Thang M."/>
            <person name="Chan C."/>
        </authorList>
    </citation>
    <scope>NUCLEOTIDE SEQUENCE</scope>
</reference>
<dbReference type="EMBL" id="CAJNDS010002410">
    <property type="protein sequence ID" value="CAE7463248.1"/>
    <property type="molecule type" value="Genomic_DNA"/>
</dbReference>
<dbReference type="AlphaFoldDB" id="A0A812S1C9"/>
<name>A0A812S1C9_9DINO</name>
<evidence type="ECO:0000313" key="1">
    <source>
        <dbReference type="EMBL" id="CAE7463248.1"/>
    </source>
</evidence>
<gene>
    <name evidence="1" type="ORF">SNAT2548_LOCUS25819</name>
</gene>
<organism evidence="1 2">
    <name type="scientific">Symbiodinium natans</name>
    <dbReference type="NCBI Taxonomy" id="878477"/>
    <lineage>
        <taxon>Eukaryota</taxon>
        <taxon>Sar</taxon>
        <taxon>Alveolata</taxon>
        <taxon>Dinophyceae</taxon>
        <taxon>Suessiales</taxon>
        <taxon>Symbiodiniaceae</taxon>
        <taxon>Symbiodinium</taxon>
    </lineage>
</organism>